<evidence type="ECO:0000313" key="2">
    <source>
        <dbReference type="Proteomes" id="UP000001867"/>
    </source>
</evidence>
<dbReference type="AlphaFoldDB" id="B4SNJ8"/>
<dbReference type="Proteomes" id="UP000001867">
    <property type="component" value="Chromosome"/>
</dbReference>
<dbReference type="KEGG" id="smt:Smal_2523"/>
<organism evidence="1 2">
    <name type="scientific">Stenotrophomonas maltophilia (strain R551-3)</name>
    <dbReference type="NCBI Taxonomy" id="391008"/>
    <lineage>
        <taxon>Bacteria</taxon>
        <taxon>Pseudomonadati</taxon>
        <taxon>Pseudomonadota</taxon>
        <taxon>Gammaproteobacteria</taxon>
        <taxon>Lysobacterales</taxon>
        <taxon>Lysobacteraceae</taxon>
        <taxon>Stenotrophomonas</taxon>
        <taxon>Stenotrophomonas maltophilia group</taxon>
    </lineage>
</organism>
<gene>
    <name evidence="1" type="ordered locus">Smal_2523</name>
</gene>
<dbReference type="HOGENOM" id="CLU_2572202_0_0_6"/>
<accession>B4SNJ8</accession>
<sequence length="99" mass="10304">MSASTAPSFAIIEVPGCGMRLRAMKDEGGWSISGWRRTQGAKAMVMFAAADTTPTFSETAGQHHVIAGRTYIAVPPASRKKLQEFIASAEAGTGTTGGT</sequence>
<protein>
    <submittedName>
        <fullName evidence="1">Uncharacterized protein</fullName>
    </submittedName>
</protein>
<proteinExistence type="predicted"/>
<dbReference type="EMBL" id="CP001111">
    <property type="protein sequence ID" value="ACF52223.1"/>
    <property type="molecule type" value="Genomic_DNA"/>
</dbReference>
<evidence type="ECO:0000313" key="1">
    <source>
        <dbReference type="EMBL" id="ACF52223.1"/>
    </source>
</evidence>
<dbReference type="STRING" id="391008.Smal_2523"/>
<dbReference type="RefSeq" id="WP_012511504.1">
    <property type="nucleotide sequence ID" value="NC_011071.1"/>
</dbReference>
<reference evidence="1 2" key="1">
    <citation type="submission" date="2008-06" db="EMBL/GenBank/DDBJ databases">
        <title>Complete sequence of Stenotrophomonas maltophilia R551-3.</title>
        <authorList>
            <consortium name="US DOE Joint Genome Institute"/>
            <person name="Lucas S."/>
            <person name="Copeland A."/>
            <person name="Lapidus A."/>
            <person name="Glavina del Rio T."/>
            <person name="Dalin E."/>
            <person name="Tice H."/>
            <person name="Pitluck S."/>
            <person name="Chain P."/>
            <person name="Malfatti S."/>
            <person name="Shin M."/>
            <person name="Vergez L."/>
            <person name="Lang D."/>
            <person name="Schmutz J."/>
            <person name="Larimer F."/>
            <person name="Land M."/>
            <person name="Hauser L."/>
            <person name="Kyrpides N."/>
            <person name="Mikhailova N."/>
            <person name="Taghavi S."/>
            <person name="Monchy S."/>
            <person name="Newman L."/>
            <person name="Vangronsveld J."/>
            <person name="van der Lelie D."/>
            <person name="Richardson P."/>
        </authorList>
    </citation>
    <scope>NUCLEOTIDE SEQUENCE [LARGE SCALE GENOMIC DNA]</scope>
    <source>
        <strain evidence="1 2">R551-3</strain>
    </source>
</reference>
<name>B4SNJ8_STRM5</name>